<accession>A0A7I7QMW2</accession>
<evidence type="ECO:0008006" key="4">
    <source>
        <dbReference type="Google" id="ProtNLM"/>
    </source>
</evidence>
<evidence type="ECO:0000256" key="1">
    <source>
        <dbReference type="SAM" id="SignalP"/>
    </source>
</evidence>
<evidence type="ECO:0000313" key="2">
    <source>
        <dbReference type="EMBL" id="BBY27634.1"/>
    </source>
</evidence>
<name>A0A7I7QMW2_9MYCO</name>
<dbReference type="AlphaFoldDB" id="A0A7I7QMW2"/>
<organism evidence="2 3">
    <name type="scientific">Mycolicibacterium sediminis</name>
    <dbReference type="NCBI Taxonomy" id="1286180"/>
    <lineage>
        <taxon>Bacteria</taxon>
        <taxon>Bacillati</taxon>
        <taxon>Actinomycetota</taxon>
        <taxon>Actinomycetes</taxon>
        <taxon>Mycobacteriales</taxon>
        <taxon>Mycobacteriaceae</taxon>
        <taxon>Mycolicibacterium</taxon>
    </lineage>
</organism>
<evidence type="ECO:0000313" key="3">
    <source>
        <dbReference type="Proteomes" id="UP000467193"/>
    </source>
</evidence>
<sequence length="100" mass="10168">MKSYAATGFAIGALMMGGIALAPSAAAVPMGGSAEDTVEWLRSEGYQVQLDGGPSQGSLSQCTATGVSGLRGSNVDDDDRRIDGTQLDTVHVTTSCNDTV</sequence>
<keyword evidence="3" id="KW-1185">Reference proteome</keyword>
<dbReference type="RefSeq" id="WP_163796495.1">
    <property type="nucleotide sequence ID" value="NZ_AP022588.1"/>
</dbReference>
<gene>
    <name evidence="2" type="ORF">MSEDJ_17300</name>
</gene>
<feature type="signal peptide" evidence="1">
    <location>
        <begin position="1"/>
        <end position="27"/>
    </location>
</feature>
<keyword evidence="1" id="KW-0732">Signal</keyword>
<dbReference type="KEGG" id="msei:MSEDJ_17300"/>
<dbReference type="EMBL" id="AP022588">
    <property type="protein sequence ID" value="BBY27634.1"/>
    <property type="molecule type" value="Genomic_DNA"/>
</dbReference>
<protein>
    <recommendedName>
        <fullName evidence="4">PASTA domain-containing protein</fullName>
    </recommendedName>
</protein>
<dbReference type="Proteomes" id="UP000467193">
    <property type="component" value="Chromosome"/>
</dbReference>
<proteinExistence type="predicted"/>
<feature type="chain" id="PRO_5039408625" description="PASTA domain-containing protein" evidence="1">
    <location>
        <begin position="28"/>
        <end position="100"/>
    </location>
</feature>
<reference evidence="2 3" key="1">
    <citation type="journal article" date="2019" name="Emerg. Microbes Infect.">
        <title>Comprehensive subspecies identification of 175 nontuberculous mycobacteria species based on 7547 genomic profiles.</title>
        <authorList>
            <person name="Matsumoto Y."/>
            <person name="Kinjo T."/>
            <person name="Motooka D."/>
            <person name="Nabeya D."/>
            <person name="Jung N."/>
            <person name="Uechi K."/>
            <person name="Horii T."/>
            <person name="Iida T."/>
            <person name="Fujita J."/>
            <person name="Nakamura S."/>
        </authorList>
    </citation>
    <scope>NUCLEOTIDE SEQUENCE [LARGE SCALE GENOMIC DNA]</scope>
    <source>
        <strain evidence="2 3">JCM 17899</strain>
    </source>
</reference>